<dbReference type="InterPro" id="IPR011053">
    <property type="entry name" value="Single_hybrid_motif"/>
</dbReference>
<accession>A0A7S2B9T3</accession>
<reference evidence="2" key="1">
    <citation type="submission" date="2021-01" db="EMBL/GenBank/DDBJ databases">
        <authorList>
            <person name="Corre E."/>
            <person name="Pelletier E."/>
            <person name="Niang G."/>
            <person name="Scheremetjew M."/>
            <person name="Finn R."/>
            <person name="Kale V."/>
            <person name="Holt S."/>
            <person name="Cochrane G."/>
            <person name="Meng A."/>
            <person name="Brown T."/>
            <person name="Cohen L."/>
        </authorList>
    </citation>
    <scope>NUCLEOTIDE SEQUENCE</scope>
    <source>
        <strain evidence="2">CCMP1381</strain>
    </source>
</reference>
<sequence length="157" mass="17543">MLQVVRSRCAASTPRGFMMNHLPICSSSNNVDIFGAKWSQPEVNRCRNFATFQTSNLPAPEKESNEIFIRTPFVGDGLFQHEMGVIGELLVKVGDTVKVDETVAVIDTDKASLDVRSTVTGTITRLLIEEEDEVWELHPIIVIEPTDPGTPRVRYKK</sequence>
<dbReference type="Gene3D" id="2.40.50.100">
    <property type="match status" value="1"/>
</dbReference>
<evidence type="ECO:0000313" key="2">
    <source>
        <dbReference type="EMBL" id="CAD9390265.1"/>
    </source>
</evidence>
<protein>
    <recommendedName>
        <fullName evidence="1">Lipoyl-binding domain-containing protein</fullName>
    </recommendedName>
</protein>
<dbReference type="InterPro" id="IPR000089">
    <property type="entry name" value="Biotin_lipoyl"/>
</dbReference>
<dbReference type="CDD" id="cd06849">
    <property type="entry name" value="lipoyl_domain"/>
    <property type="match status" value="1"/>
</dbReference>
<name>A0A7S2B9T3_9STRA</name>
<dbReference type="PROSITE" id="PS50968">
    <property type="entry name" value="BIOTINYL_LIPOYL"/>
    <property type="match status" value="1"/>
</dbReference>
<dbReference type="SUPFAM" id="SSF51230">
    <property type="entry name" value="Single hybrid motif"/>
    <property type="match status" value="1"/>
</dbReference>
<organism evidence="2">
    <name type="scientific">Octactis speculum</name>
    <dbReference type="NCBI Taxonomy" id="3111310"/>
    <lineage>
        <taxon>Eukaryota</taxon>
        <taxon>Sar</taxon>
        <taxon>Stramenopiles</taxon>
        <taxon>Ochrophyta</taxon>
        <taxon>Dictyochophyceae</taxon>
        <taxon>Dictyochales</taxon>
        <taxon>Dictyochaceae</taxon>
        <taxon>Octactis</taxon>
    </lineage>
</organism>
<proteinExistence type="predicted"/>
<dbReference type="AlphaFoldDB" id="A0A7S2B9T3"/>
<evidence type="ECO:0000259" key="1">
    <source>
        <dbReference type="PROSITE" id="PS50968"/>
    </source>
</evidence>
<dbReference type="EMBL" id="HBGS01012166">
    <property type="protein sequence ID" value="CAD9390265.1"/>
    <property type="molecule type" value="Transcribed_RNA"/>
</dbReference>
<feature type="domain" description="Lipoyl-binding" evidence="1">
    <location>
        <begin position="66"/>
        <end position="144"/>
    </location>
</feature>
<dbReference type="Pfam" id="PF00364">
    <property type="entry name" value="Biotin_lipoyl"/>
    <property type="match status" value="1"/>
</dbReference>
<gene>
    <name evidence="2" type="ORF">DSPE1174_LOCUS6406</name>
</gene>